<evidence type="ECO:0000313" key="4">
    <source>
        <dbReference type="Proteomes" id="UP000663791"/>
    </source>
</evidence>
<feature type="domain" description="TY-Chap N-terminal" evidence="2">
    <location>
        <begin position="18"/>
        <end position="143"/>
    </location>
</feature>
<evidence type="ECO:0008006" key="5">
    <source>
        <dbReference type="Google" id="ProtNLM"/>
    </source>
</evidence>
<dbReference type="EMBL" id="JAERTX010000007">
    <property type="protein sequence ID" value="MBM9460206.1"/>
    <property type="molecule type" value="Genomic_DNA"/>
</dbReference>
<dbReference type="Pfam" id="PF22552">
    <property type="entry name" value="TY-Chap3"/>
    <property type="match status" value="1"/>
</dbReference>
<proteinExistence type="predicted"/>
<feature type="domain" description="TY-Chap central" evidence="1">
    <location>
        <begin position="214"/>
        <end position="338"/>
    </location>
</feature>
<dbReference type="InterPro" id="IPR054343">
    <property type="entry name" value="TY-Chap_M"/>
</dbReference>
<comment type="caution">
    <text evidence="3">The sequence shown here is derived from an EMBL/GenBank/DDBJ whole genome shotgun (WGS) entry which is preliminary data.</text>
</comment>
<dbReference type="Pfam" id="PF22551">
    <property type="entry name" value="TY-Chap1"/>
    <property type="match status" value="1"/>
</dbReference>
<dbReference type="InterPro" id="IPR054344">
    <property type="entry name" value="TY-Chap_N"/>
</dbReference>
<name>A0A938YA19_9ACTN</name>
<sequence length="339" mass="36907">MAYDSHGGTPAEETCAAAWTEFEELLAVHLATMTDVDDHLIVELPEPPGGSAGGTAPYAQFAGCGDGVTVHGEISGDRYLAPQHRLGHAAQGLADAGFTLDFDEAGEPTNWVSEQPTERVAMLAQQCVFALRQVFGIAHPHLLTYQAWGPCAEQAEALGLWPSDEVPVEDAAAHDELAHDELAPEAGEPFPPPGDPDGRPLKTAYRPKTRARMLALVERTLSRRAQAKVETDDDGDFVLAHLGQPVFVRVLQDQPGVLIFARVAHDVRSRRGAAVETSILNRDHLWVKWDVRDRDVVQTLAIPGFPYAPDHLARMLDLYLDVLTTTRDDLVLRVAGRTA</sequence>
<gene>
    <name evidence="3" type="ORF">JK386_09845</name>
</gene>
<evidence type="ECO:0000259" key="1">
    <source>
        <dbReference type="Pfam" id="PF22551"/>
    </source>
</evidence>
<dbReference type="AlphaFoldDB" id="A0A938YA19"/>
<keyword evidence="4" id="KW-1185">Reference proteome</keyword>
<reference evidence="3" key="1">
    <citation type="submission" date="2021-01" db="EMBL/GenBank/DDBJ databases">
        <title>Novel species in genus Nocardioides.</title>
        <authorList>
            <person name="Zhang G."/>
        </authorList>
    </citation>
    <scope>NUCLEOTIDE SEQUENCE</scope>
    <source>
        <strain evidence="3">Zg-536</strain>
    </source>
</reference>
<dbReference type="RefSeq" id="WP_205291515.1">
    <property type="nucleotide sequence ID" value="NZ_CP074406.1"/>
</dbReference>
<dbReference type="Proteomes" id="UP000663791">
    <property type="component" value="Unassembled WGS sequence"/>
</dbReference>
<evidence type="ECO:0000259" key="2">
    <source>
        <dbReference type="Pfam" id="PF22552"/>
    </source>
</evidence>
<accession>A0A938YA19</accession>
<protein>
    <recommendedName>
        <fullName evidence="5">YbjN domain-containing protein</fullName>
    </recommendedName>
</protein>
<organism evidence="3 4">
    <name type="scientific">Nocardioides faecalis</name>
    <dbReference type="NCBI Taxonomy" id="2803858"/>
    <lineage>
        <taxon>Bacteria</taxon>
        <taxon>Bacillati</taxon>
        <taxon>Actinomycetota</taxon>
        <taxon>Actinomycetes</taxon>
        <taxon>Propionibacteriales</taxon>
        <taxon>Nocardioidaceae</taxon>
        <taxon>Nocardioides</taxon>
    </lineage>
</organism>
<evidence type="ECO:0000313" key="3">
    <source>
        <dbReference type="EMBL" id="MBM9460206.1"/>
    </source>
</evidence>